<dbReference type="NCBIfam" id="TIGR00681">
    <property type="entry name" value="kdpC"/>
    <property type="match status" value="1"/>
</dbReference>
<keyword evidence="4 11" id="KW-0812">Transmembrane</keyword>
<comment type="caution">
    <text evidence="12">The sequence shown here is derived from an EMBL/GenBank/DDBJ whole genome shotgun (WGS) entry which is preliminary data.</text>
</comment>
<dbReference type="GO" id="GO:0005524">
    <property type="term" value="F:ATP binding"/>
    <property type="evidence" value="ECO:0007669"/>
    <property type="project" value="UniProtKB-UniRule"/>
</dbReference>
<dbReference type="HAMAP" id="MF_00276">
    <property type="entry name" value="KdpC"/>
    <property type="match status" value="1"/>
</dbReference>
<evidence type="ECO:0000313" key="12">
    <source>
        <dbReference type="EMBL" id="RFA16623.1"/>
    </source>
</evidence>
<keyword evidence="9 11" id="KW-0406">Ion transport</keyword>
<evidence type="ECO:0000256" key="9">
    <source>
        <dbReference type="ARBA" id="ARBA00023065"/>
    </source>
</evidence>
<dbReference type="GO" id="GO:0005886">
    <property type="term" value="C:plasma membrane"/>
    <property type="evidence" value="ECO:0007669"/>
    <property type="project" value="UniProtKB-SubCell"/>
</dbReference>
<evidence type="ECO:0000256" key="5">
    <source>
        <dbReference type="ARBA" id="ARBA00022741"/>
    </source>
</evidence>
<dbReference type="PANTHER" id="PTHR30042:SF2">
    <property type="entry name" value="POTASSIUM-TRANSPORTING ATPASE KDPC SUBUNIT"/>
    <property type="match status" value="1"/>
</dbReference>
<gene>
    <name evidence="11" type="primary">kdpC</name>
    <name evidence="12" type="ORF">B7R22_03910</name>
</gene>
<dbReference type="InterPro" id="IPR003820">
    <property type="entry name" value="KdpC"/>
</dbReference>
<keyword evidence="5 11" id="KW-0547">Nucleotide-binding</keyword>
<evidence type="ECO:0000256" key="4">
    <source>
        <dbReference type="ARBA" id="ARBA00022692"/>
    </source>
</evidence>
<protein>
    <recommendedName>
        <fullName evidence="11">Potassium-transporting ATPase KdpC subunit</fullName>
    </recommendedName>
    <alternativeName>
        <fullName evidence="11">ATP phosphohydrolase [potassium-transporting] C chain</fullName>
    </alternativeName>
    <alternativeName>
        <fullName evidence="11">Potassium-binding and translocating subunit C</fullName>
    </alternativeName>
    <alternativeName>
        <fullName evidence="11">Potassium-translocating ATPase C chain</fullName>
    </alternativeName>
</protein>
<dbReference type="GO" id="GO:0008556">
    <property type="term" value="F:P-type potassium transmembrane transporter activity"/>
    <property type="evidence" value="ECO:0007669"/>
    <property type="project" value="InterPro"/>
</dbReference>
<evidence type="ECO:0000256" key="10">
    <source>
        <dbReference type="ARBA" id="ARBA00023136"/>
    </source>
</evidence>
<keyword evidence="6 11" id="KW-0067">ATP-binding</keyword>
<evidence type="ECO:0000256" key="1">
    <source>
        <dbReference type="ARBA" id="ARBA00022448"/>
    </source>
</evidence>
<keyword evidence="10 11" id="KW-0472">Membrane</keyword>
<dbReference type="NCBIfam" id="NF001454">
    <property type="entry name" value="PRK00315.1"/>
    <property type="match status" value="1"/>
</dbReference>
<reference evidence="12 13" key="1">
    <citation type="submission" date="2017-04" db="EMBL/GenBank/DDBJ databases">
        <title>Comparative genome analysis of Subtercola boreus.</title>
        <authorList>
            <person name="Cho Y.-J."/>
            <person name="Cho A."/>
            <person name="Kim O.-S."/>
            <person name="Lee J.-I."/>
        </authorList>
    </citation>
    <scope>NUCLEOTIDE SEQUENCE [LARGE SCALE GENOMIC DNA]</scope>
    <source>
        <strain evidence="12 13">P27479</strain>
    </source>
</reference>
<dbReference type="RefSeq" id="WP_116410486.1">
    <property type="nucleotide sequence ID" value="NZ_NBXB01000011.1"/>
</dbReference>
<dbReference type="AlphaFoldDB" id="A0A3E0W503"/>
<comment type="function">
    <text evidence="11">Part of the high-affinity ATP-driven potassium transport (or Kdp) system, which catalyzes the hydrolysis of ATP coupled with the electrogenic transport of potassium into the cytoplasm. This subunit acts as a catalytic chaperone that increases the ATP-binding affinity of the ATP-hydrolyzing subunit KdpB by the formation of a transient KdpB/KdpC/ATP ternary complex.</text>
</comment>
<comment type="similarity">
    <text evidence="11">Belongs to the KdpC family.</text>
</comment>
<evidence type="ECO:0000256" key="11">
    <source>
        <dbReference type="HAMAP-Rule" id="MF_00276"/>
    </source>
</evidence>
<proteinExistence type="inferred from homology"/>
<comment type="subunit">
    <text evidence="11">The system is composed of three essential subunits: KdpA, KdpB and KdpC.</text>
</comment>
<evidence type="ECO:0000256" key="8">
    <source>
        <dbReference type="ARBA" id="ARBA00022989"/>
    </source>
</evidence>
<evidence type="ECO:0000256" key="2">
    <source>
        <dbReference type="ARBA" id="ARBA00022475"/>
    </source>
</evidence>
<keyword evidence="2 11" id="KW-1003">Cell membrane</keyword>
<evidence type="ECO:0000256" key="6">
    <source>
        <dbReference type="ARBA" id="ARBA00022840"/>
    </source>
</evidence>
<sequence length="216" mass="21890">MTTTSRTAGRQYWVALRAMIVFTAVLGVAYTLLITGIGQLAFPAQANGSLVKSGDAVVGSALIGQSFTDADGNALPEWFQSRPSAAGDGYDAAASSGSNWGPENADLLAAIDERKAAIAESDGVSPDQIPADAVTASASGLDPHIGPEYAQLQVERIATTRGLSTEEVQRLVDNATQSRDLGYLGEPTVNVLQLNIALAGLGSSGAAAAGSSPAAG</sequence>
<evidence type="ECO:0000256" key="7">
    <source>
        <dbReference type="ARBA" id="ARBA00022958"/>
    </source>
</evidence>
<dbReference type="EMBL" id="NBXB01000011">
    <property type="protein sequence ID" value="RFA16623.1"/>
    <property type="molecule type" value="Genomic_DNA"/>
</dbReference>
<keyword evidence="3 11" id="KW-0633">Potassium transport</keyword>
<dbReference type="OrthoDB" id="9788285at2"/>
<comment type="subcellular location">
    <subcellularLocation>
        <location evidence="11">Cell membrane</location>
        <topology evidence="11">Single-pass membrane protein</topology>
    </subcellularLocation>
</comment>
<dbReference type="PIRSF" id="PIRSF001296">
    <property type="entry name" value="K_ATPase_KdpC"/>
    <property type="match status" value="1"/>
</dbReference>
<name>A0A3E0W503_9MICO</name>
<dbReference type="Pfam" id="PF02669">
    <property type="entry name" value="KdpC"/>
    <property type="match status" value="1"/>
</dbReference>
<keyword evidence="8 11" id="KW-1133">Transmembrane helix</keyword>
<accession>A0A3E0W503</accession>
<keyword evidence="1 11" id="KW-0813">Transport</keyword>
<evidence type="ECO:0000313" key="13">
    <source>
        <dbReference type="Proteomes" id="UP000256541"/>
    </source>
</evidence>
<keyword evidence="7 11" id="KW-0630">Potassium</keyword>
<dbReference type="PANTHER" id="PTHR30042">
    <property type="entry name" value="POTASSIUM-TRANSPORTING ATPASE C CHAIN"/>
    <property type="match status" value="1"/>
</dbReference>
<organism evidence="12 13">
    <name type="scientific">Subtercola boreus</name>
    <dbReference type="NCBI Taxonomy" id="120213"/>
    <lineage>
        <taxon>Bacteria</taxon>
        <taxon>Bacillati</taxon>
        <taxon>Actinomycetota</taxon>
        <taxon>Actinomycetes</taxon>
        <taxon>Micrococcales</taxon>
        <taxon>Microbacteriaceae</taxon>
        <taxon>Subtercola</taxon>
    </lineage>
</organism>
<evidence type="ECO:0000256" key="3">
    <source>
        <dbReference type="ARBA" id="ARBA00022538"/>
    </source>
</evidence>
<feature type="transmembrane region" description="Helical" evidence="11">
    <location>
        <begin position="12"/>
        <end position="33"/>
    </location>
</feature>
<dbReference type="Proteomes" id="UP000256541">
    <property type="component" value="Unassembled WGS sequence"/>
</dbReference>